<keyword evidence="3" id="KW-1133">Transmembrane helix</keyword>
<accession>A0A1G2ICF9</accession>
<sequence>MKNPLKNKNYITFLIFGLIILSLVLFLVLPLLTEIKNGSKNLLSKKNNTAVLQAQSNEIENFKKEYRNYKTNLEIMDQLFIDPQNPVDFIKFLENTANDTGIKIEISLAPISQQKNEKFITLQLFSSDNFIKIMNFTEKLENGPYLVEIKNVAIKKQPPKTPSNLASEQVETNDGAPSEEVDANFSINIFTKQ</sequence>
<keyword evidence="1" id="KW-0175">Coiled coil</keyword>
<dbReference type="EMBL" id="MHPA01000027">
    <property type="protein sequence ID" value="OGZ72432.1"/>
    <property type="molecule type" value="Genomic_DNA"/>
</dbReference>
<dbReference type="InterPro" id="IPR014717">
    <property type="entry name" value="Transl_elong_EF1B/ribsomal_bS6"/>
</dbReference>
<feature type="compositionally biased region" description="Polar residues" evidence="2">
    <location>
        <begin position="162"/>
        <end position="172"/>
    </location>
</feature>
<evidence type="ECO:0000313" key="4">
    <source>
        <dbReference type="EMBL" id="OGZ72432.1"/>
    </source>
</evidence>
<evidence type="ECO:0000256" key="1">
    <source>
        <dbReference type="SAM" id="Coils"/>
    </source>
</evidence>
<reference evidence="4 5" key="1">
    <citation type="journal article" date="2016" name="Nat. Commun.">
        <title>Thousands of microbial genomes shed light on interconnected biogeochemical processes in an aquifer system.</title>
        <authorList>
            <person name="Anantharaman K."/>
            <person name="Brown C.T."/>
            <person name="Hug L.A."/>
            <person name="Sharon I."/>
            <person name="Castelle C.J."/>
            <person name="Probst A.J."/>
            <person name="Thomas B.C."/>
            <person name="Singh A."/>
            <person name="Wilkins M.J."/>
            <person name="Karaoz U."/>
            <person name="Brodie E.L."/>
            <person name="Williams K.H."/>
            <person name="Hubbard S.S."/>
            <person name="Banfield J.F."/>
        </authorList>
    </citation>
    <scope>NUCLEOTIDE SEQUENCE [LARGE SCALE GENOMIC DNA]</scope>
</reference>
<protein>
    <submittedName>
        <fullName evidence="4">Uncharacterized protein</fullName>
    </submittedName>
</protein>
<name>A0A1G2ICF9_9BACT</name>
<proteinExistence type="predicted"/>
<dbReference type="Proteomes" id="UP000176774">
    <property type="component" value="Unassembled WGS sequence"/>
</dbReference>
<feature type="transmembrane region" description="Helical" evidence="3">
    <location>
        <begin position="12"/>
        <end position="32"/>
    </location>
</feature>
<evidence type="ECO:0000256" key="3">
    <source>
        <dbReference type="SAM" id="Phobius"/>
    </source>
</evidence>
<evidence type="ECO:0000313" key="5">
    <source>
        <dbReference type="Proteomes" id="UP000176774"/>
    </source>
</evidence>
<dbReference type="AlphaFoldDB" id="A0A1G2ICF9"/>
<dbReference type="Gene3D" id="3.30.70.60">
    <property type="match status" value="1"/>
</dbReference>
<feature type="region of interest" description="Disordered" evidence="2">
    <location>
        <begin position="158"/>
        <end position="180"/>
    </location>
</feature>
<organism evidence="4 5">
    <name type="scientific">Candidatus Staskawiczbacteria bacterium RIFCSPLOWO2_01_FULL_38_12b</name>
    <dbReference type="NCBI Taxonomy" id="1802214"/>
    <lineage>
        <taxon>Bacteria</taxon>
        <taxon>Candidatus Staskawicziibacteriota</taxon>
    </lineage>
</organism>
<dbReference type="STRING" id="1802214.A2908_03285"/>
<feature type="coiled-coil region" evidence="1">
    <location>
        <begin position="45"/>
        <end position="79"/>
    </location>
</feature>
<gene>
    <name evidence="4" type="ORF">A2908_03285</name>
</gene>
<keyword evidence="3" id="KW-0812">Transmembrane</keyword>
<keyword evidence="3" id="KW-0472">Membrane</keyword>
<evidence type="ECO:0000256" key="2">
    <source>
        <dbReference type="SAM" id="MobiDB-lite"/>
    </source>
</evidence>
<comment type="caution">
    <text evidence="4">The sequence shown here is derived from an EMBL/GenBank/DDBJ whole genome shotgun (WGS) entry which is preliminary data.</text>
</comment>